<proteinExistence type="predicted"/>
<feature type="signal peptide" evidence="1">
    <location>
        <begin position="1"/>
        <end position="22"/>
    </location>
</feature>
<dbReference type="Proteomes" id="UP001139344">
    <property type="component" value="Unassembled WGS sequence"/>
</dbReference>
<feature type="chain" id="PRO_5040925511" evidence="1">
    <location>
        <begin position="23"/>
        <end position="172"/>
    </location>
</feature>
<keyword evidence="3" id="KW-1185">Reference proteome</keyword>
<evidence type="ECO:0000313" key="3">
    <source>
        <dbReference type="Proteomes" id="UP001139344"/>
    </source>
</evidence>
<accession>A0A9X2A8N9</accession>
<name>A0A9X2A8N9_9FLAO</name>
<dbReference type="PROSITE" id="PS51257">
    <property type="entry name" value="PROKAR_LIPOPROTEIN"/>
    <property type="match status" value="1"/>
</dbReference>
<sequence length="172" mass="19743">MKRYTFNFLLICFLIASSGCQRDDICPQSTDTTPLLIIRFYDSEDPSEFKAPQNLRVRSLGNDTTAVYNRFSQDSIAIPLRTDQDVTEYIFTLNTPPDPVEGEEPGEPGNQDILTLSYGREEEYLNRACAFKVNYVGLKIDVENDDDNWIQDIQIEQPNVEDQNQSHVSIFF</sequence>
<dbReference type="InterPro" id="IPR045607">
    <property type="entry name" value="DUF6452"/>
</dbReference>
<comment type="caution">
    <text evidence="2">The sequence shown here is derived from an EMBL/GenBank/DDBJ whole genome shotgun (WGS) entry which is preliminary data.</text>
</comment>
<protein>
    <submittedName>
        <fullName evidence="2">DUF6452 family protein</fullName>
    </submittedName>
</protein>
<reference evidence="2" key="1">
    <citation type="submission" date="2021-12" db="EMBL/GenBank/DDBJ databases">
        <title>Description of Gramella crocea sp. nov., a new bacterium isolated from activated sludge.</title>
        <authorList>
            <person name="Zhang X."/>
        </authorList>
    </citation>
    <scope>NUCLEOTIDE SEQUENCE</scope>
    <source>
        <strain evidence="2">YB25</strain>
    </source>
</reference>
<keyword evidence="1" id="KW-0732">Signal</keyword>
<dbReference type="EMBL" id="JAJSON010000022">
    <property type="protein sequence ID" value="MCG9972048.1"/>
    <property type="molecule type" value="Genomic_DNA"/>
</dbReference>
<evidence type="ECO:0000256" key="1">
    <source>
        <dbReference type="SAM" id="SignalP"/>
    </source>
</evidence>
<gene>
    <name evidence="2" type="ORF">LU635_10415</name>
</gene>
<evidence type="ECO:0000313" key="2">
    <source>
        <dbReference type="EMBL" id="MCG9972048.1"/>
    </source>
</evidence>
<dbReference type="Pfam" id="PF20050">
    <property type="entry name" value="DUF6452"/>
    <property type="match status" value="1"/>
</dbReference>
<dbReference type="RefSeq" id="WP_240098880.1">
    <property type="nucleotide sequence ID" value="NZ_JAJSON010000022.1"/>
</dbReference>
<organism evidence="2 3">
    <name type="scientific">Christiangramia crocea</name>
    <dbReference type="NCBI Taxonomy" id="2904124"/>
    <lineage>
        <taxon>Bacteria</taxon>
        <taxon>Pseudomonadati</taxon>
        <taxon>Bacteroidota</taxon>
        <taxon>Flavobacteriia</taxon>
        <taxon>Flavobacteriales</taxon>
        <taxon>Flavobacteriaceae</taxon>
        <taxon>Christiangramia</taxon>
    </lineage>
</organism>
<dbReference type="AlphaFoldDB" id="A0A9X2A8N9"/>